<gene>
    <name evidence="1" type="ORF">CKO31_21970</name>
</gene>
<comment type="caution">
    <text evidence="1">The sequence shown here is derived from an EMBL/GenBank/DDBJ whole genome shotgun (WGS) entry which is preliminary data.</text>
</comment>
<evidence type="ECO:0008006" key="3">
    <source>
        <dbReference type="Google" id="ProtNLM"/>
    </source>
</evidence>
<reference evidence="1 2" key="1">
    <citation type="journal article" date="2020" name="Microorganisms">
        <title>Osmotic Adaptation and Compatible Solute Biosynthesis of Phototrophic Bacteria as Revealed from Genome Analyses.</title>
        <authorList>
            <person name="Imhoff J.F."/>
            <person name="Rahn T."/>
            <person name="Kunzel S."/>
            <person name="Keller A."/>
            <person name="Neulinger S.C."/>
        </authorList>
    </citation>
    <scope>NUCLEOTIDE SEQUENCE [LARGE SCALE GENOMIC DNA]</scope>
    <source>
        <strain evidence="1 2">DSM 6210</strain>
    </source>
</reference>
<accession>A0ABS1CPU1</accession>
<keyword evidence="2" id="KW-1185">Reference proteome</keyword>
<dbReference type="Proteomes" id="UP000748752">
    <property type="component" value="Unassembled WGS sequence"/>
</dbReference>
<sequence>MTVTFLQTTAIADHSLHDVLILGCWCLPEESATIHDRLPVPIRFEKSAEYYREQRDYLYYSTVRTLAGWLNEVHHVDRPEQYWELILFTFLEPYVSDFYIRSLILESAYQRISEPCVLILPESQYSVPVTASDLSKRIKTSDRFNLQIFSQIATAAGMRVRRLSNVQASSYPAAIGPRRSLLRSAYALAHRLKRGLVSDSLMSPPADRSGGNQIALLPTHFSTAALRKLLQDEGLALSTPTFDGASLPESAPDLNLRYTLARFTFDSRLQSRLVSSLVHNLPMDFVENFAHHLGAAKGCALSRPSVIVAGFFAGLQSQIWAAEKQLEGSRLVLVQHGGHYGEGFFAPREVIERRLSDKFVTWGWAEEEDENLPAPRLQPFHSAGSRGSKLLYVMRELSRLPNYRMLNGCSSEQPCGPLPEIKFFDSVAVEIRRRTVIRLRTDKRASVSIQRVWARRYPELKIDEGVRGIRYALAKARLVVVGYPCSTTFLECLTQDIPVIVFAPCLRVTVRPDALLLYEQLADVGIVQTECAEMASLVEAIWNDPVEWWKEPGRREVREQFKQRFAWAADLDDTVGWWRSFLLRESKRRMPG</sequence>
<name>A0ABS1CPU1_9GAMM</name>
<dbReference type="InterPro" id="IPR027603">
    <property type="entry name" value="LIC12162"/>
</dbReference>
<organism evidence="1 2">
    <name type="scientific">Thiohalocapsa halophila</name>
    <dbReference type="NCBI Taxonomy" id="69359"/>
    <lineage>
        <taxon>Bacteria</taxon>
        <taxon>Pseudomonadati</taxon>
        <taxon>Pseudomonadota</taxon>
        <taxon>Gammaproteobacteria</taxon>
        <taxon>Chromatiales</taxon>
        <taxon>Chromatiaceae</taxon>
        <taxon>Thiohalocapsa</taxon>
    </lineage>
</organism>
<evidence type="ECO:0000313" key="1">
    <source>
        <dbReference type="EMBL" id="MBK1633371.1"/>
    </source>
</evidence>
<dbReference type="EMBL" id="NRRV01000082">
    <property type="protein sequence ID" value="MBK1633371.1"/>
    <property type="molecule type" value="Genomic_DNA"/>
</dbReference>
<proteinExistence type="predicted"/>
<evidence type="ECO:0000313" key="2">
    <source>
        <dbReference type="Proteomes" id="UP000748752"/>
    </source>
</evidence>
<protein>
    <recommendedName>
        <fullName evidence="3">Exostosin family protein</fullName>
    </recommendedName>
</protein>
<dbReference type="NCBIfam" id="TIGR04331">
    <property type="entry name" value="o_ant_LIC12162"/>
    <property type="match status" value="1"/>
</dbReference>